<dbReference type="InterPro" id="IPR000055">
    <property type="entry name" value="Restrct_endonuc_typeI_TRD"/>
</dbReference>
<dbReference type="Proteomes" id="UP000757103">
    <property type="component" value="Unassembled WGS sequence"/>
</dbReference>
<dbReference type="EMBL" id="DYUD01000006">
    <property type="protein sequence ID" value="HJG87979.1"/>
    <property type="molecule type" value="Genomic_DNA"/>
</dbReference>
<dbReference type="EC" id="3.1.21.-" evidence="5"/>
<comment type="caution">
    <text evidence="5">The sequence shown here is derived from an EMBL/GenBank/DDBJ whole genome shotgun (WGS) entry which is preliminary data.</text>
</comment>
<reference evidence="5" key="1">
    <citation type="journal article" date="2021" name="PeerJ">
        <title>Extensive microbial diversity within the chicken gut microbiome revealed by metagenomics and culture.</title>
        <authorList>
            <person name="Gilroy R."/>
            <person name="Ravi A."/>
            <person name="Getino M."/>
            <person name="Pursley I."/>
            <person name="Horton D.L."/>
            <person name="Alikhan N.F."/>
            <person name="Baker D."/>
            <person name="Gharbi K."/>
            <person name="Hall N."/>
            <person name="Watson M."/>
            <person name="Adriaenssens E.M."/>
            <person name="Foster-Nyarko E."/>
            <person name="Jarju S."/>
            <person name="Secka A."/>
            <person name="Antonio M."/>
            <person name="Oren A."/>
            <person name="Chaudhuri R.R."/>
            <person name="La Ragione R."/>
            <person name="Hildebrand F."/>
            <person name="Pallen M.J."/>
        </authorList>
    </citation>
    <scope>NUCLEOTIDE SEQUENCE</scope>
    <source>
        <strain evidence="5">CHK121-7720</strain>
    </source>
</reference>
<keyword evidence="5" id="KW-0540">Nuclease</keyword>
<dbReference type="GO" id="GO:0003677">
    <property type="term" value="F:DNA binding"/>
    <property type="evidence" value="ECO:0007669"/>
    <property type="project" value="UniProtKB-KW"/>
</dbReference>
<dbReference type="PANTHER" id="PTHR30408">
    <property type="entry name" value="TYPE-1 RESTRICTION ENZYME ECOKI SPECIFICITY PROTEIN"/>
    <property type="match status" value="1"/>
</dbReference>
<evidence type="ECO:0000256" key="1">
    <source>
        <dbReference type="ARBA" id="ARBA00010923"/>
    </source>
</evidence>
<dbReference type="GO" id="GO:0016787">
    <property type="term" value="F:hydrolase activity"/>
    <property type="evidence" value="ECO:0007669"/>
    <property type="project" value="UniProtKB-KW"/>
</dbReference>
<gene>
    <name evidence="5" type="ORF">K8U91_00690</name>
</gene>
<keyword evidence="5" id="KW-0255">Endonuclease</keyword>
<feature type="domain" description="Type I restriction modification DNA specificity" evidence="4">
    <location>
        <begin position="50"/>
        <end position="154"/>
    </location>
</feature>
<evidence type="ECO:0000313" key="5">
    <source>
        <dbReference type="EMBL" id="HJG87979.1"/>
    </source>
</evidence>
<proteinExistence type="inferred from homology"/>
<dbReference type="Gene3D" id="3.90.220.20">
    <property type="entry name" value="DNA methylase specificity domains"/>
    <property type="match status" value="1"/>
</dbReference>
<organism evidence="5 6">
    <name type="scientific">Barnesiella viscericola</name>
    <dbReference type="NCBI Taxonomy" id="397865"/>
    <lineage>
        <taxon>Bacteria</taxon>
        <taxon>Pseudomonadati</taxon>
        <taxon>Bacteroidota</taxon>
        <taxon>Bacteroidia</taxon>
        <taxon>Bacteroidales</taxon>
        <taxon>Barnesiellaceae</taxon>
        <taxon>Barnesiella</taxon>
    </lineage>
</organism>
<accession>A0A921MQ28</accession>
<protein>
    <submittedName>
        <fullName evidence="5">Restriction endonuclease subunit S</fullName>
        <ecNumber evidence="5">3.1.21.-</ecNumber>
    </submittedName>
</protein>
<dbReference type="AlphaFoldDB" id="A0A921MQ28"/>
<dbReference type="SUPFAM" id="SSF116734">
    <property type="entry name" value="DNA methylase specificity domain"/>
    <property type="match status" value="1"/>
</dbReference>
<dbReference type="InterPro" id="IPR044946">
    <property type="entry name" value="Restrct_endonuc_typeI_TRD_sf"/>
</dbReference>
<dbReference type="InterPro" id="IPR052021">
    <property type="entry name" value="Type-I_RS_S_subunit"/>
</dbReference>
<evidence type="ECO:0000259" key="4">
    <source>
        <dbReference type="Pfam" id="PF01420"/>
    </source>
</evidence>
<dbReference type="Pfam" id="PF01420">
    <property type="entry name" value="Methylase_S"/>
    <property type="match status" value="1"/>
</dbReference>
<sequence length="186" mass="20888">MITNKKIHLKELADVLSGVYEKPNPEGEVACLQTKDCADTVVVKLASRVGLTPRVQKNLLRPGDVLFAAKGVNYLSVVFREPDLAVASTSFFVIRPKSPAVTPEFLCWFLRHPSVMAYFKAHQAGSATPLIHKPAVENLVVPVPPLEQQQRIVELARLSRRARELQLQLIEKRETLMQQLLMNKIK</sequence>
<reference evidence="5" key="2">
    <citation type="submission" date="2021-09" db="EMBL/GenBank/DDBJ databases">
        <authorList>
            <person name="Gilroy R."/>
        </authorList>
    </citation>
    <scope>NUCLEOTIDE SEQUENCE</scope>
    <source>
        <strain evidence="5">CHK121-7720</strain>
    </source>
</reference>
<evidence type="ECO:0000256" key="2">
    <source>
        <dbReference type="ARBA" id="ARBA00022747"/>
    </source>
</evidence>
<keyword evidence="5" id="KW-0378">Hydrolase</keyword>
<dbReference type="PANTHER" id="PTHR30408:SF12">
    <property type="entry name" value="TYPE I RESTRICTION ENZYME MJAVIII SPECIFICITY SUBUNIT"/>
    <property type="match status" value="1"/>
</dbReference>
<keyword evidence="3" id="KW-0238">DNA-binding</keyword>
<keyword evidence="2" id="KW-0680">Restriction system</keyword>
<dbReference type="GO" id="GO:0009307">
    <property type="term" value="P:DNA restriction-modification system"/>
    <property type="evidence" value="ECO:0007669"/>
    <property type="project" value="UniProtKB-KW"/>
</dbReference>
<dbReference type="RefSeq" id="WP_273305094.1">
    <property type="nucleotide sequence ID" value="NZ_DYUD01000006.1"/>
</dbReference>
<comment type="similarity">
    <text evidence="1">Belongs to the type-I restriction system S methylase family.</text>
</comment>
<evidence type="ECO:0000313" key="6">
    <source>
        <dbReference type="Proteomes" id="UP000757103"/>
    </source>
</evidence>
<evidence type="ECO:0000256" key="3">
    <source>
        <dbReference type="ARBA" id="ARBA00023125"/>
    </source>
</evidence>
<name>A0A921MQ28_9BACT</name>
<dbReference type="GO" id="GO:0004519">
    <property type="term" value="F:endonuclease activity"/>
    <property type="evidence" value="ECO:0007669"/>
    <property type="project" value="UniProtKB-KW"/>
</dbReference>